<evidence type="ECO:0000313" key="5">
    <source>
        <dbReference type="Proteomes" id="UP001154312"/>
    </source>
</evidence>
<feature type="chain" id="PRO_5040897542" description="TrbL/VirB6 plasmid conjugal transfer protein" evidence="3">
    <location>
        <begin position="28"/>
        <end position="639"/>
    </location>
</feature>
<keyword evidence="2" id="KW-0812">Transmembrane</keyword>
<comment type="caution">
    <text evidence="4">The sequence shown here is derived from an EMBL/GenBank/DDBJ whole genome shotgun (WGS) entry which is preliminary data.</text>
</comment>
<feature type="transmembrane region" description="Helical" evidence="2">
    <location>
        <begin position="143"/>
        <end position="160"/>
    </location>
</feature>
<feature type="compositionally biased region" description="Polar residues" evidence="1">
    <location>
        <begin position="461"/>
        <end position="473"/>
    </location>
</feature>
<organism evidence="4 5">
    <name type="scientific">Pelotomaculum isophthalicicum JI</name>
    <dbReference type="NCBI Taxonomy" id="947010"/>
    <lineage>
        <taxon>Bacteria</taxon>
        <taxon>Bacillati</taxon>
        <taxon>Bacillota</taxon>
        <taxon>Clostridia</taxon>
        <taxon>Eubacteriales</taxon>
        <taxon>Desulfotomaculaceae</taxon>
        <taxon>Pelotomaculum</taxon>
    </lineage>
</organism>
<feature type="transmembrane region" description="Helical" evidence="2">
    <location>
        <begin position="102"/>
        <end position="122"/>
    </location>
</feature>
<feature type="region of interest" description="Disordered" evidence="1">
    <location>
        <begin position="460"/>
        <end position="508"/>
    </location>
</feature>
<proteinExistence type="predicted"/>
<dbReference type="Proteomes" id="UP001154312">
    <property type="component" value="Unassembled WGS sequence"/>
</dbReference>
<accession>A0A9X4JW49</accession>
<dbReference type="RefSeq" id="WP_277444977.1">
    <property type="nucleotide sequence ID" value="NZ_JAKOAV010000032.1"/>
</dbReference>
<evidence type="ECO:0000313" key="4">
    <source>
        <dbReference type="EMBL" id="MDF9409506.1"/>
    </source>
</evidence>
<evidence type="ECO:0008006" key="6">
    <source>
        <dbReference type="Google" id="ProtNLM"/>
    </source>
</evidence>
<evidence type="ECO:0000256" key="2">
    <source>
        <dbReference type="SAM" id="Phobius"/>
    </source>
</evidence>
<protein>
    <recommendedName>
        <fullName evidence="6">TrbL/VirB6 plasmid conjugal transfer protein</fullName>
    </recommendedName>
</protein>
<sequence>MLRHKNLRVILLLSLIVLVLAAQVAWAETEQQTSNSTGVDKGGSFERVVATLLEFPINIAKEIGKHAGLKPLDQLVFLSGLSDDQKKMSPWEKQSEVDFMNIWYAAMSGLTLPLFLILIFVSGFKLTASGVNPAAREEAIQSIWRWFGALVIMAVAPLFVQTLMWFTSIILDGISFAFGLVATMAGIGRTVQDWGAINFGGVSLTTGSVLGTAIVKCMFVIIWIWLNVIYIVRKLVLSVMFCFTPLMAVMWALNKNTTAMAVWMGELASNAFMPVAHAIVFCVILGFLDVKNVSQGDTWLKILVTMYTIIPLAEVIRNTLQSLMSRWAGVSEVRTAGKAVGAAVGLGSVFSLGRVIGSTFGGGSDGVPVDFKDPGGSARQSNLDPIPVTGGGSGGMSGINVPGVSNSGSQIDLGKGASVSMAGGPGDNTGIMEGAVGGISGMGGSAAVGTAHRASGKVSYGAQTSESFGTSGSADRIRLGDTGRNSAGSATRGSAKFETNAVGQPQEQSFSGRIRTVLQNPQKVANLAGDVIRYTAGAGICAVAGAVPGAAPIGDAMAGMAEGSARVAGTASSLLIQTRAVAKKDNISYGEALQKVTGKESTLAAVTVAAGMAVNAAFTPAPKQQKYQHHRNYGLDYRI</sequence>
<feature type="signal peptide" evidence="3">
    <location>
        <begin position="1"/>
        <end position="27"/>
    </location>
</feature>
<keyword evidence="5" id="KW-1185">Reference proteome</keyword>
<gene>
    <name evidence="4" type="ORF">L7E55_14265</name>
</gene>
<evidence type="ECO:0000256" key="1">
    <source>
        <dbReference type="SAM" id="MobiDB-lite"/>
    </source>
</evidence>
<dbReference type="EMBL" id="JAKOAV010000032">
    <property type="protein sequence ID" value="MDF9409506.1"/>
    <property type="molecule type" value="Genomic_DNA"/>
</dbReference>
<feature type="transmembrane region" description="Helical" evidence="2">
    <location>
        <begin position="265"/>
        <end position="287"/>
    </location>
</feature>
<dbReference type="AlphaFoldDB" id="A0A9X4JW49"/>
<keyword evidence="2" id="KW-0472">Membrane</keyword>
<feature type="region of interest" description="Disordered" evidence="1">
    <location>
        <begin position="367"/>
        <end position="425"/>
    </location>
</feature>
<feature type="transmembrane region" description="Helical" evidence="2">
    <location>
        <begin position="166"/>
        <end position="187"/>
    </location>
</feature>
<feature type="transmembrane region" description="Helical" evidence="2">
    <location>
        <begin position="231"/>
        <end position="253"/>
    </location>
</feature>
<keyword evidence="3" id="KW-0732">Signal</keyword>
<evidence type="ECO:0000256" key="3">
    <source>
        <dbReference type="SAM" id="SignalP"/>
    </source>
</evidence>
<reference evidence="4" key="1">
    <citation type="submission" date="2022-02" db="EMBL/GenBank/DDBJ databases">
        <authorList>
            <person name="Leng L."/>
        </authorList>
    </citation>
    <scope>NUCLEOTIDE SEQUENCE</scope>
    <source>
        <strain evidence="4">JI</strain>
    </source>
</reference>
<feature type="transmembrane region" description="Helical" evidence="2">
    <location>
        <begin position="199"/>
        <end position="225"/>
    </location>
</feature>
<feature type="transmembrane region" description="Helical" evidence="2">
    <location>
        <begin position="299"/>
        <end position="316"/>
    </location>
</feature>
<name>A0A9X4JW49_9FIRM</name>
<keyword evidence="2" id="KW-1133">Transmembrane helix</keyword>
<feature type="compositionally biased region" description="Polar residues" evidence="1">
    <location>
        <begin position="483"/>
        <end position="492"/>
    </location>
</feature>